<dbReference type="InterPro" id="IPR007450">
    <property type="entry name" value="BamE_dom"/>
</dbReference>
<dbReference type="EMBL" id="CP028941">
    <property type="protein sequence ID" value="QKM62662.1"/>
    <property type="molecule type" value="Genomic_DNA"/>
</dbReference>
<dbReference type="KEGG" id="pani:DCO16_06075"/>
<evidence type="ECO:0000313" key="4">
    <source>
        <dbReference type="EMBL" id="QKM62662.1"/>
    </source>
</evidence>
<evidence type="ECO:0000256" key="1">
    <source>
        <dbReference type="ARBA" id="ARBA00022729"/>
    </source>
</evidence>
<sequence length="140" mass="15385">MLRNIIAAISLLASAYLLVGCYPTSLSDQAKDMNAAKGEGDNLSIAKVQKEIKIGMSSSDVVTILGSPNMVTTDDKRRESWVYDKVSTEAMGSESTGRSFFWLPADRNAVASRTQKTLTIVIKFDEKGMVRDFAYNTSKF</sequence>
<dbReference type="Gene3D" id="3.30.1450.10">
    <property type="match status" value="1"/>
</dbReference>
<protein>
    <recommendedName>
        <fullName evidence="3">Outer membrane protein assembly factor BamE domain-containing protein</fullName>
    </recommendedName>
</protein>
<dbReference type="Pfam" id="PF04355">
    <property type="entry name" value="BamE"/>
    <property type="match status" value="1"/>
</dbReference>
<organism evidence="4 5">
    <name type="scientific">Polynucleobacter antarcticus</name>
    <dbReference type="NCBI Taxonomy" id="1743162"/>
    <lineage>
        <taxon>Bacteria</taxon>
        <taxon>Pseudomonadati</taxon>
        <taxon>Pseudomonadota</taxon>
        <taxon>Betaproteobacteria</taxon>
        <taxon>Burkholderiales</taxon>
        <taxon>Burkholderiaceae</taxon>
        <taxon>Polynucleobacter</taxon>
    </lineage>
</organism>
<keyword evidence="1" id="KW-0732">Signal</keyword>
<dbReference type="InterPro" id="IPR037873">
    <property type="entry name" value="BamE-like"/>
</dbReference>
<gene>
    <name evidence="4" type="ORF">DCO16_06075</name>
</gene>
<proteinExistence type="predicted"/>
<dbReference type="AlphaFoldDB" id="A0A6M9PS12"/>
<evidence type="ECO:0000259" key="3">
    <source>
        <dbReference type="Pfam" id="PF04355"/>
    </source>
</evidence>
<dbReference type="GO" id="GO:0019867">
    <property type="term" value="C:outer membrane"/>
    <property type="evidence" value="ECO:0007669"/>
    <property type="project" value="InterPro"/>
</dbReference>
<evidence type="ECO:0000313" key="5">
    <source>
        <dbReference type="Proteomes" id="UP000500806"/>
    </source>
</evidence>
<dbReference type="Proteomes" id="UP000500806">
    <property type="component" value="Chromosome"/>
</dbReference>
<dbReference type="RefSeq" id="WP_173942824.1">
    <property type="nucleotide sequence ID" value="NZ_CBCSCD010000001.1"/>
</dbReference>
<name>A0A6M9PS12_9BURK</name>
<feature type="domain" description="Outer membrane protein assembly factor BamE" evidence="3">
    <location>
        <begin position="50"/>
        <end position="132"/>
    </location>
</feature>
<dbReference type="PROSITE" id="PS51257">
    <property type="entry name" value="PROKAR_LIPOPROTEIN"/>
    <property type="match status" value="1"/>
</dbReference>
<accession>A0A6M9PS12</accession>
<keyword evidence="2" id="KW-0472">Membrane</keyword>
<reference evidence="4 5" key="1">
    <citation type="submission" date="2018-04" db="EMBL/GenBank/DDBJ databases">
        <title>Polynucleobacter sp. LimPoW16 genome.</title>
        <authorList>
            <person name="Hahn M.W."/>
        </authorList>
    </citation>
    <scope>NUCLEOTIDE SEQUENCE [LARGE SCALE GENOMIC DNA]</scope>
    <source>
        <strain evidence="4 5">LimPoW16</strain>
    </source>
</reference>
<keyword evidence="5" id="KW-1185">Reference proteome</keyword>
<evidence type="ECO:0000256" key="2">
    <source>
        <dbReference type="ARBA" id="ARBA00023136"/>
    </source>
</evidence>